<feature type="domain" description="SbsA Ig-like" evidence="2">
    <location>
        <begin position="127"/>
        <end position="224"/>
    </location>
</feature>
<dbReference type="InterPro" id="IPR014755">
    <property type="entry name" value="Cu-Rt/internalin_Ig-like"/>
</dbReference>
<evidence type="ECO:0000313" key="4">
    <source>
        <dbReference type="Proteomes" id="UP000051124"/>
    </source>
</evidence>
<gene>
    <name evidence="3" type="ORF">AMJ40_01095</name>
</gene>
<evidence type="ECO:0000259" key="2">
    <source>
        <dbReference type="Pfam" id="PF13205"/>
    </source>
</evidence>
<dbReference type="AlphaFoldDB" id="A0A0S7WLI6"/>
<sequence length="334" mass="37272">MERAKVILLIILLVSCAKKAPPPSPDRWAPRLRGVEAVNRRHLRLTFSERLDPESTADISKYTCHETDTEGTLAIIGAAQRDGDEIDLTTAPQSRRSYTLAIKGIEDLSGNEMGLQTIEFMGSETPDRHPPRVLHMSPADGSSNFDPDSAVTVQFSEAMDTTSVTKNSGLLPEGSMRLSWNEGMTDFRLHPQDVLAGEVYSLYLKDGCADIDGNRTEEWHYLTFTPDSVLPAGYVAGYLLSGERGTTLIALVNTLLQIVRIAVMDDTTFRLNWIRPQAYTVLAGMDVDGDRRFDLVGHQDVDVTEKGVVIELPLTVEEEKWRIFERLETLFMID</sequence>
<protein>
    <recommendedName>
        <fullName evidence="2">SbsA Ig-like domain-containing protein</fullName>
    </recommendedName>
</protein>
<reference evidence="3 4" key="1">
    <citation type="journal article" date="2015" name="Microbiome">
        <title>Genomic resolution of linkages in carbon, nitrogen, and sulfur cycling among widespread estuary sediment bacteria.</title>
        <authorList>
            <person name="Baker B.J."/>
            <person name="Lazar C.S."/>
            <person name="Teske A.P."/>
            <person name="Dick G.J."/>
        </authorList>
    </citation>
    <scope>NUCLEOTIDE SEQUENCE [LARGE SCALE GENOMIC DNA]</scope>
    <source>
        <strain evidence="3">DG_26</strain>
    </source>
</reference>
<comment type="caution">
    <text evidence="3">The sequence shown here is derived from an EMBL/GenBank/DDBJ whole genome shotgun (WGS) entry which is preliminary data.</text>
</comment>
<dbReference type="InterPro" id="IPR032812">
    <property type="entry name" value="SbsA_Ig"/>
</dbReference>
<proteinExistence type="predicted"/>
<name>A0A0S7WLI6_UNCT6</name>
<dbReference type="Pfam" id="PF13205">
    <property type="entry name" value="Big_5"/>
    <property type="match status" value="1"/>
</dbReference>
<dbReference type="Gene3D" id="2.60.40.1220">
    <property type="match status" value="1"/>
</dbReference>
<accession>A0A0S7WLI6</accession>
<dbReference type="EMBL" id="LIZT01000007">
    <property type="protein sequence ID" value="KPJ51045.1"/>
    <property type="molecule type" value="Genomic_DNA"/>
</dbReference>
<evidence type="ECO:0000256" key="1">
    <source>
        <dbReference type="ARBA" id="ARBA00022729"/>
    </source>
</evidence>
<dbReference type="PROSITE" id="PS51257">
    <property type="entry name" value="PROKAR_LIPOPROTEIN"/>
    <property type="match status" value="1"/>
</dbReference>
<organism evidence="3 4">
    <name type="scientific">candidate division TA06 bacterium DG_26</name>
    <dbReference type="NCBI Taxonomy" id="1703771"/>
    <lineage>
        <taxon>Bacteria</taxon>
        <taxon>Bacteria division TA06</taxon>
    </lineage>
</organism>
<keyword evidence="1" id="KW-0732">Signal</keyword>
<evidence type="ECO:0000313" key="3">
    <source>
        <dbReference type="EMBL" id="KPJ51045.1"/>
    </source>
</evidence>
<dbReference type="Proteomes" id="UP000051124">
    <property type="component" value="Unassembled WGS sequence"/>
</dbReference>